<keyword evidence="2" id="KW-0732">Signal</keyword>
<evidence type="ECO:0008006" key="4">
    <source>
        <dbReference type="Google" id="ProtNLM"/>
    </source>
</evidence>
<dbReference type="InParanoid" id="Q01TS1"/>
<dbReference type="OrthoDB" id="118913at2"/>
<evidence type="ECO:0000256" key="2">
    <source>
        <dbReference type="SAM" id="SignalP"/>
    </source>
</evidence>
<feature type="signal peptide" evidence="2">
    <location>
        <begin position="1"/>
        <end position="20"/>
    </location>
</feature>
<accession>Q01TS1</accession>
<protein>
    <recommendedName>
        <fullName evidence="4">TIGR03435 family protein</fullName>
    </recommendedName>
</protein>
<feature type="region of interest" description="Disordered" evidence="1">
    <location>
        <begin position="139"/>
        <end position="160"/>
    </location>
</feature>
<dbReference type="Pfam" id="PF12543">
    <property type="entry name" value="DUF3738"/>
    <property type="match status" value="1"/>
</dbReference>
<dbReference type="AlphaFoldDB" id="Q01TS1"/>
<proteinExistence type="predicted"/>
<dbReference type="EMBL" id="CP000473">
    <property type="protein sequence ID" value="ABJ86949.1"/>
    <property type="molecule type" value="Genomic_DNA"/>
</dbReference>
<dbReference type="NCBIfam" id="TIGR03435">
    <property type="entry name" value="Soli_TIGR03435"/>
    <property type="match status" value="1"/>
</dbReference>
<dbReference type="eggNOG" id="COG4219">
    <property type="taxonomic scope" value="Bacteria"/>
</dbReference>
<evidence type="ECO:0000313" key="3">
    <source>
        <dbReference type="EMBL" id="ABJ86949.1"/>
    </source>
</evidence>
<organism evidence="3">
    <name type="scientific">Solibacter usitatus (strain Ellin6076)</name>
    <dbReference type="NCBI Taxonomy" id="234267"/>
    <lineage>
        <taxon>Bacteria</taxon>
        <taxon>Pseudomonadati</taxon>
        <taxon>Acidobacteriota</taxon>
        <taxon>Terriglobia</taxon>
        <taxon>Bryobacterales</taxon>
        <taxon>Solibacteraceae</taxon>
        <taxon>Candidatus Solibacter</taxon>
    </lineage>
</organism>
<dbReference type="InterPro" id="IPR017801">
    <property type="entry name" value="DUF3738"/>
</dbReference>
<gene>
    <name evidence="3" type="ordered locus">Acid_6009</name>
</gene>
<dbReference type="HOGENOM" id="CLU_079080_0_0_0"/>
<sequence precursor="true">MGAKLIATALLCIAAQGQTAMFEVASIKAAIPLGPMGMKSNRKGGPGSNDPTMYACENCPVYWVVSEAYDVQPFEFEGPDWLQNVRFDFAAKVPSGTTKAVFRIMLQNLLAERFKMAAHREKKAMVVYELTVAKNGPKLRESVPKDAPQAGGPPQKVQRDREGFPILAPGMTMAAIAGHARIGSDNQTIAWLAKMLTGQLQSPVIDATGLTAKYDFLLSWAFEDNSASDGAVGLDAPRPALISAVQSQLGLKLEQKKGQVEVLVVDHIEKAPTEN</sequence>
<reference evidence="3" key="1">
    <citation type="submission" date="2006-10" db="EMBL/GenBank/DDBJ databases">
        <title>Complete sequence of Solibacter usitatus Ellin6076.</title>
        <authorList>
            <consortium name="US DOE Joint Genome Institute"/>
            <person name="Copeland A."/>
            <person name="Lucas S."/>
            <person name="Lapidus A."/>
            <person name="Barry K."/>
            <person name="Detter J.C."/>
            <person name="Glavina del Rio T."/>
            <person name="Hammon N."/>
            <person name="Israni S."/>
            <person name="Dalin E."/>
            <person name="Tice H."/>
            <person name="Pitluck S."/>
            <person name="Thompson L.S."/>
            <person name="Brettin T."/>
            <person name="Bruce D."/>
            <person name="Han C."/>
            <person name="Tapia R."/>
            <person name="Gilna P."/>
            <person name="Schmutz J."/>
            <person name="Larimer F."/>
            <person name="Land M."/>
            <person name="Hauser L."/>
            <person name="Kyrpides N."/>
            <person name="Mikhailova N."/>
            <person name="Janssen P.H."/>
            <person name="Kuske C.R."/>
            <person name="Richardson P."/>
        </authorList>
    </citation>
    <scope>NUCLEOTIDE SEQUENCE</scope>
    <source>
        <strain evidence="3">Ellin6076</strain>
    </source>
</reference>
<evidence type="ECO:0000256" key="1">
    <source>
        <dbReference type="SAM" id="MobiDB-lite"/>
    </source>
</evidence>
<name>Q01TS1_SOLUE</name>
<dbReference type="KEGG" id="sus:Acid_6009"/>
<feature type="chain" id="PRO_5004163381" description="TIGR03435 family protein" evidence="2">
    <location>
        <begin position="21"/>
        <end position="275"/>
    </location>
</feature>